<gene>
    <name evidence="3" type="ORF">SAMN05444584_1174</name>
</gene>
<feature type="transmembrane region" description="Helical" evidence="1">
    <location>
        <begin position="78"/>
        <end position="101"/>
    </location>
</feature>
<feature type="domain" description="DUF2062" evidence="2">
    <location>
        <begin position="24"/>
        <end position="174"/>
    </location>
</feature>
<sequence length="182" mass="21254">MMLKTYLKHWLPSSQAINSSKVMKIFGQRTSNPLLWYINRHSISKAVFIGVFFGLLPIPFHSVLIVLAILMLNGNLPIGLSLAWLSNPLTIAPILYVGFWFGSKLYSTNMIDQHMLYELFRQISSWIMHLGHQHIDTRFAKILMSGLLMEAFLSALLLYAFTRLFWRWSTLHTWQKRHHQHS</sequence>
<keyword evidence="4" id="KW-1185">Reference proteome</keyword>
<dbReference type="Pfam" id="PF09835">
    <property type="entry name" value="DUF2062"/>
    <property type="match status" value="1"/>
</dbReference>
<feature type="transmembrane region" description="Helical" evidence="1">
    <location>
        <begin position="46"/>
        <end position="72"/>
    </location>
</feature>
<dbReference type="PANTHER" id="PTHR40547:SF1">
    <property type="entry name" value="SLL0298 PROTEIN"/>
    <property type="match status" value="1"/>
</dbReference>
<reference evidence="4" key="1">
    <citation type="submission" date="2017-06" db="EMBL/GenBank/DDBJ databases">
        <authorList>
            <person name="Varghese N."/>
            <person name="Submissions S."/>
        </authorList>
    </citation>
    <scope>NUCLEOTIDE SEQUENCE [LARGE SCALE GENOMIC DNA]</scope>
    <source>
        <strain evidence="4">ANC 5114</strain>
    </source>
</reference>
<keyword evidence="1" id="KW-0812">Transmembrane</keyword>
<keyword evidence="1" id="KW-1133">Transmembrane helix</keyword>
<feature type="transmembrane region" description="Helical" evidence="1">
    <location>
        <begin position="142"/>
        <end position="161"/>
    </location>
</feature>
<evidence type="ECO:0000256" key="1">
    <source>
        <dbReference type="SAM" id="Phobius"/>
    </source>
</evidence>
<dbReference type="EMBL" id="FZLN01000001">
    <property type="protein sequence ID" value="SNQ29227.1"/>
    <property type="molecule type" value="Genomic_DNA"/>
</dbReference>
<dbReference type="Proteomes" id="UP000243463">
    <property type="component" value="Unassembled WGS sequence"/>
</dbReference>
<proteinExistence type="predicted"/>
<accession>A0A217EFV2</accession>
<protein>
    <recommendedName>
        <fullName evidence="2">DUF2062 domain-containing protein</fullName>
    </recommendedName>
</protein>
<dbReference type="AlphaFoldDB" id="A0A217EFV2"/>
<organism evidence="3 4">
    <name type="scientific">Acinetobacter apis</name>
    <dbReference type="NCBI Taxonomy" id="1229165"/>
    <lineage>
        <taxon>Bacteria</taxon>
        <taxon>Pseudomonadati</taxon>
        <taxon>Pseudomonadota</taxon>
        <taxon>Gammaproteobacteria</taxon>
        <taxon>Moraxellales</taxon>
        <taxon>Moraxellaceae</taxon>
        <taxon>Acinetobacter</taxon>
    </lineage>
</organism>
<keyword evidence="1" id="KW-0472">Membrane</keyword>
<dbReference type="InterPro" id="IPR018639">
    <property type="entry name" value="DUF2062"/>
</dbReference>
<name>A0A217EFV2_9GAMM</name>
<evidence type="ECO:0000259" key="2">
    <source>
        <dbReference type="Pfam" id="PF09835"/>
    </source>
</evidence>
<dbReference type="PANTHER" id="PTHR40547">
    <property type="entry name" value="SLL0298 PROTEIN"/>
    <property type="match status" value="1"/>
</dbReference>
<evidence type="ECO:0000313" key="3">
    <source>
        <dbReference type="EMBL" id="SNQ29227.1"/>
    </source>
</evidence>
<evidence type="ECO:0000313" key="4">
    <source>
        <dbReference type="Proteomes" id="UP000243463"/>
    </source>
</evidence>